<evidence type="ECO:0000256" key="6">
    <source>
        <dbReference type="ARBA" id="ARBA00022764"/>
    </source>
</evidence>
<dbReference type="PRINTS" id="PR01002">
    <property type="entry name" value="FLGFLGJ"/>
</dbReference>
<comment type="similarity">
    <text evidence="4">In the C-terminal section; belongs to the glycosyl hydrolase 73 family.</text>
</comment>
<name>A0A930BR81_9RHOO</name>
<dbReference type="InterPro" id="IPR013377">
    <property type="entry name" value="FlgJ"/>
</dbReference>
<reference evidence="12" key="1">
    <citation type="submission" date="2020-04" db="EMBL/GenBank/DDBJ databases">
        <title>Deep metagenomics examines the oral microbiome during advanced dental caries in children, revealing novel taxa and co-occurrences with host molecules.</title>
        <authorList>
            <person name="Baker J.L."/>
            <person name="Morton J.T."/>
            <person name="Dinis M."/>
            <person name="Alvarez R."/>
            <person name="Tran N.C."/>
            <person name="Knight R."/>
            <person name="Edlund A."/>
        </authorList>
    </citation>
    <scope>NUCLEOTIDE SEQUENCE</scope>
    <source>
        <strain evidence="12">JCVI_32_bin.24</strain>
    </source>
</reference>
<dbReference type="SMART" id="SM00047">
    <property type="entry name" value="LYZ2"/>
    <property type="match status" value="1"/>
</dbReference>
<keyword evidence="9" id="KW-0961">Cell wall biogenesis/degradation</keyword>
<proteinExistence type="inferred from homology"/>
<keyword evidence="8" id="KW-0326">Glycosidase</keyword>
<dbReference type="NCBIfam" id="TIGR02541">
    <property type="entry name" value="flagell_FlgJ"/>
    <property type="match status" value="1"/>
</dbReference>
<dbReference type="GO" id="GO:0044780">
    <property type="term" value="P:bacterial-type flagellum assembly"/>
    <property type="evidence" value="ECO:0007669"/>
    <property type="project" value="InterPro"/>
</dbReference>
<dbReference type="Proteomes" id="UP000718593">
    <property type="component" value="Unassembled WGS sequence"/>
</dbReference>
<feature type="domain" description="Mannosyl-glycoprotein endo-beta-N-acetylglucosamidase-like" evidence="11">
    <location>
        <begin position="162"/>
        <end position="327"/>
    </location>
</feature>
<dbReference type="Pfam" id="PF01832">
    <property type="entry name" value="Glucosaminidase"/>
    <property type="match status" value="1"/>
</dbReference>
<evidence type="ECO:0000256" key="1">
    <source>
        <dbReference type="ARBA" id="ARBA00002954"/>
    </source>
</evidence>
<dbReference type="PANTHER" id="PTHR33308:SF9">
    <property type="entry name" value="PEPTIDOGLYCAN HYDROLASE FLGJ"/>
    <property type="match status" value="1"/>
</dbReference>
<evidence type="ECO:0000256" key="9">
    <source>
        <dbReference type="ARBA" id="ARBA00023316"/>
    </source>
</evidence>
<dbReference type="GO" id="GO:0071555">
    <property type="term" value="P:cell wall organization"/>
    <property type="evidence" value="ECO:0007669"/>
    <property type="project" value="UniProtKB-KW"/>
</dbReference>
<evidence type="ECO:0000256" key="4">
    <source>
        <dbReference type="ARBA" id="ARBA00007974"/>
    </source>
</evidence>
<dbReference type="GO" id="GO:0016798">
    <property type="term" value="F:hydrolase activity, acting on glycosyl bonds"/>
    <property type="evidence" value="ECO:0007669"/>
    <property type="project" value="UniProtKB-KW"/>
</dbReference>
<evidence type="ECO:0000256" key="7">
    <source>
        <dbReference type="ARBA" id="ARBA00022801"/>
    </source>
</evidence>
<dbReference type="InterPro" id="IPR002901">
    <property type="entry name" value="MGlyc_endo_b_GlcNAc-like_dom"/>
</dbReference>
<organism evidence="12 13">
    <name type="scientific">Dechloromonas agitata</name>
    <dbReference type="NCBI Taxonomy" id="73030"/>
    <lineage>
        <taxon>Bacteria</taxon>
        <taxon>Pseudomonadati</taxon>
        <taxon>Pseudomonadota</taxon>
        <taxon>Betaproteobacteria</taxon>
        <taxon>Rhodocyclales</taxon>
        <taxon>Azonexaceae</taxon>
        <taxon>Dechloromonas</taxon>
    </lineage>
</organism>
<dbReference type="GO" id="GO:0071973">
    <property type="term" value="P:bacterial-type flagellum-dependent cell motility"/>
    <property type="evidence" value="ECO:0007669"/>
    <property type="project" value="TreeGrafter"/>
</dbReference>
<dbReference type="PANTHER" id="PTHR33308">
    <property type="entry name" value="PEPTIDOGLYCAN HYDROLASE FLGJ"/>
    <property type="match status" value="1"/>
</dbReference>
<dbReference type="GO" id="GO:0004040">
    <property type="term" value="F:amidase activity"/>
    <property type="evidence" value="ECO:0007669"/>
    <property type="project" value="InterPro"/>
</dbReference>
<comment type="similarity">
    <text evidence="3">In the N-terminal section; belongs to the FlgJ family.</text>
</comment>
<comment type="subcellular location">
    <subcellularLocation>
        <location evidence="2">Periplasm</location>
    </subcellularLocation>
</comment>
<dbReference type="AlphaFoldDB" id="A0A930BR81"/>
<dbReference type="FunFam" id="2.10.70.40:FF:000001">
    <property type="entry name" value="Flagellar assembly peptidoglycan hydrolase FlgJ"/>
    <property type="match status" value="1"/>
</dbReference>
<sequence length="327" mass="34438">MASNIQNQPNRAAFDVSSVQDLRNRFASNPQEGLKAAAQQFEALFLQQVMKSMRDTVPQDGLLNSDSSRFYTSLLDQQLAQNLASSGKGIGFARLIEQQLGKNLGASQSLGEPAAANTAAAGDALPLAASDGRHLRPLAVASSLPTSAAYPAPGAPAKAATSLAAGEGDLPPSGKEFVSRVWPHAVEASRSTGIPPQFLVAHAALESGWGRSEIRRSDGSTSHNLFGIKAGKGWSGPSVEATTTEYVDGQAQSTVERFRAYGSYDEAFRDYASLLRNNPRYGGVIGSQDGAEFAKGLQRAGYATDPAYADKLSRIINGPTLRLALLG</sequence>
<dbReference type="Gene3D" id="2.10.70.40">
    <property type="entry name" value="peptidoglycan hydrolase"/>
    <property type="match status" value="1"/>
</dbReference>
<dbReference type="EMBL" id="JABZMI010000052">
    <property type="protein sequence ID" value="MBF1164272.1"/>
    <property type="molecule type" value="Genomic_DNA"/>
</dbReference>
<keyword evidence="7 12" id="KW-0378">Hydrolase</keyword>
<comment type="function">
    <text evidence="1">Flagellum-specific muramidase which hydrolyzes the peptidoglycan layer to assemble the rod structure in the periplasmic space.</text>
</comment>
<dbReference type="GO" id="GO:0042597">
    <property type="term" value="C:periplasmic space"/>
    <property type="evidence" value="ECO:0007669"/>
    <property type="project" value="UniProtKB-SubCell"/>
</dbReference>
<gene>
    <name evidence="12" type="primary">flgJ</name>
    <name evidence="12" type="ORF">HXL68_04435</name>
</gene>
<keyword evidence="12" id="KW-0969">Cilium</keyword>
<evidence type="ECO:0000313" key="13">
    <source>
        <dbReference type="Proteomes" id="UP000718593"/>
    </source>
</evidence>
<evidence type="ECO:0000256" key="5">
    <source>
        <dbReference type="ARBA" id="ARBA00013433"/>
    </source>
</evidence>
<dbReference type="Gene3D" id="1.10.530.10">
    <property type="match status" value="1"/>
</dbReference>
<keyword evidence="12" id="KW-0966">Cell projection</keyword>
<evidence type="ECO:0000256" key="8">
    <source>
        <dbReference type="ARBA" id="ARBA00023295"/>
    </source>
</evidence>
<comment type="caution">
    <text evidence="12">The sequence shown here is derived from an EMBL/GenBank/DDBJ whole genome shotgun (WGS) entry which is preliminary data.</text>
</comment>
<dbReference type="InterPro" id="IPR051056">
    <property type="entry name" value="Glycosyl_Hydrolase_73"/>
</dbReference>
<keyword evidence="6" id="KW-0574">Periplasm</keyword>
<evidence type="ECO:0000313" key="12">
    <source>
        <dbReference type="EMBL" id="MBF1164272.1"/>
    </source>
</evidence>
<accession>A0A930BR81</accession>
<evidence type="ECO:0000256" key="3">
    <source>
        <dbReference type="ARBA" id="ARBA00006880"/>
    </source>
</evidence>
<evidence type="ECO:0000256" key="10">
    <source>
        <dbReference type="ARBA" id="ARBA00030835"/>
    </source>
</evidence>
<dbReference type="InterPro" id="IPR019301">
    <property type="entry name" value="Flagellar_prot_FlgJ_N"/>
</dbReference>
<keyword evidence="12" id="KW-0282">Flagellum</keyword>
<evidence type="ECO:0000256" key="2">
    <source>
        <dbReference type="ARBA" id="ARBA00004418"/>
    </source>
</evidence>
<protein>
    <recommendedName>
        <fullName evidence="5">Peptidoglycan hydrolase FlgJ</fullName>
    </recommendedName>
    <alternativeName>
        <fullName evidence="10">Muramidase FlgJ</fullName>
    </alternativeName>
</protein>
<dbReference type="Pfam" id="PF10135">
    <property type="entry name" value="Rod-binding"/>
    <property type="match status" value="1"/>
</dbReference>
<evidence type="ECO:0000259" key="11">
    <source>
        <dbReference type="SMART" id="SM00047"/>
    </source>
</evidence>